<dbReference type="PaxDb" id="3827-XP_004494918.1"/>
<dbReference type="RefSeq" id="XP_004494918.1">
    <property type="nucleotide sequence ID" value="XM_004494861.1"/>
</dbReference>
<dbReference type="OrthoDB" id="695262at2759"/>
<dbReference type="Proteomes" id="UP000087171">
    <property type="component" value="Chromosome Ca3"/>
</dbReference>
<dbReference type="PANTHER" id="PTHR33264">
    <property type="entry name" value="EXPRESSED PROTEIN"/>
    <property type="match status" value="1"/>
</dbReference>
<evidence type="ECO:0000313" key="2">
    <source>
        <dbReference type="RefSeq" id="XP_004494918.1"/>
    </source>
</evidence>
<dbReference type="PANTHER" id="PTHR33264:SF64">
    <property type="entry name" value="TRANSMEMBRANE PROTEIN"/>
    <property type="match status" value="1"/>
</dbReference>
<accession>A0A1S2XWA3</accession>
<dbReference type="STRING" id="3827.A0A1S2XWA3"/>
<name>A0A1S2XWA3_CICAR</name>
<evidence type="ECO:0000313" key="1">
    <source>
        <dbReference type="Proteomes" id="UP000087171"/>
    </source>
</evidence>
<keyword evidence="1" id="KW-1185">Reference proteome</keyword>
<dbReference type="KEGG" id="cam:101488959"/>
<gene>
    <name evidence="2" type="primary">LOC101488959</name>
</gene>
<dbReference type="GeneID" id="101488959"/>
<dbReference type="AlphaFoldDB" id="A0A1S2XWA3"/>
<proteinExistence type="predicted"/>
<reference evidence="1" key="1">
    <citation type="journal article" date="2013" name="Nat. Biotechnol.">
        <title>Draft genome sequence of chickpea (Cicer arietinum) provides a resource for trait improvement.</title>
        <authorList>
            <person name="Varshney R.K."/>
            <person name="Song C."/>
            <person name="Saxena R.K."/>
            <person name="Azam S."/>
            <person name="Yu S."/>
            <person name="Sharpe A.G."/>
            <person name="Cannon S."/>
            <person name="Baek J."/>
            <person name="Rosen B.D."/>
            <person name="Tar'an B."/>
            <person name="Millan T."/>
            <person name="Zhang X."/>
            <person name="Ramsay L.D."/>
            <person name="Iwata A."/>
            <person name="Wang Y."/>
            <person name="Nelson W."/>
            <person name="Farmer A.D."/>
            <person name="Gaur P.M."/>
            <person name="Soderlund C."/>
            <person name="Penmetsa R.V."/>
            <person name="Xu C."/>
            <person name="Bharti A.K."/>
            <person name="He W."/>
            <person name="Winter P."/>
            <person name="Zhao S."/>
            <person name="Hane J.K."/>
            <person name="Carrasquilla-Garcia N."/>
            <person name="Condie J.A."/>
            <person name="Upadhyaya H.D."/>
            <person name="Luo M.C."/>
            <person name="Thudi M."/>
            <person name="Gowda C.L."/>
            <person name="Singh N.P."/>
            <person name="Lichtenzveig J."/>
            <person name="Gali K.K."/>
            <person name="Rubio J."/>
            <person name="Nadarajan N."/>
            <person name="Dolezel J."/>
            <person name="Bansal K.C."/>
            <person name="Xu X."/>
            <person name="Edwards D."/>
            <person name="Zhang G."/>
            <person name="Kahl G."/>
            <person name="Gil J."/>
            <person name="Singh K.B."/>
            <person name="Datta S.K."/>
            <person name="Jackson S.A."/>
            <person name="Wang J."/>
            <person name="Cook D.R."/>
        </authorList>
    </citation>
    <scope>NUCLEOTIDE SEQUENCE [LARGE SCALE GENOMIC DNA]</scope>
    <source>
        <strain evidence="1">cv. CDC Frontier</strain>
    </source>
</reference>
<protein>
    <submittedName>
        <fullName evidence="2">Uncharacterized protein LOC101488959</fullName>
    </submittedName>
</protein>
<dbReference type="eggNOG" id="ENOG502S1Z8">
    <property type="taxonomic scope" value="Eukaryota"/>
</dbReference>
<sequence>MSNKIVLRQAASAHRRQPLLQVQSSKTGSSFGEVVGATTAECVAVCCCFPCGLANFLVLAIYKVPTGLCRRILRKRQRRRIIKEGLLPPKRRNCSCGCCEDVNGPRIHPMCANDDSDIKRVYSSESVVKDKDAIALEKEMWERFDSAGFWRSSSRRESQSQSTQILPANIQLQLIQIQPQQSSQVAV</sequence>
<organism evidence="1 2">
    <name type="scientific">Cicer arietinum</name>
    <name type="common">Chickpea</name>
    <name type="synonym">Garbanzo</name>
    <dbReference type="NCBI Taxonomy" id="3827"/>
    <lineage>
        <taxon>Eukaryota</taxon>
        <taxon>Viridiplantae</taxon>
        <taxon>Streptophyta</taxon>
        <taxon>Embryophyta</taxon>
        <taxon>Tracheophyta</taxon>
        <taxon>Spermatophyta</taxon>
        <taxon>Magnoliopsida</taxon>
        <taxon>eudicotyledons</taxon>
        <taxon>Gunneridae</taxon>
        <taxon>Pentapetalae</taxon>
        <taxon>rosids</taxon>
        <taxon>fabids</taxon>
        <taxon>Fabales</taxon>
        <taxon>Fabaceae</taxon>
        <taxon>Papilionoideae</taxon>
        <taxon>50 kb inversion clade</taxon>
        <taxon>NPAAA clade</taxon>
        <taxon>Hologalegina</taxon>
        <taxon>IRL clade</taxon>
        <taxon>Cicereae</taxon>
        <taxon>Cicer</taxon>
    </lineage>
</organism>
<reference evidence="2" key="2">
    <citation type="submission" date="2025-08" db="UniProtKB">
        <authorList>
            <consortium name="RefSeq"/>
        </authorList>
    </citation>
    <scope>IDENTIFICATION</scope>
    <source>
        <tissue evidence="2">Etiolated seedlings</tissue>
    </source>
</reference>